<proteinExistence type="predicted"/>
<dbReference type="RefSeq" id="WP_342831795.1">
    <property type="nucleotide sequence ID" value="NZ_JBANDC010000032.1"/>
</dbReference>
<dbReference type="PANTHER" id="PTHR30329:SF21">
    <property type="entry name" value="LIPOPROTEIN YIAD-RELATED"/>
    <property type="match status" value="1"/>
</dbReference>
<protein>
    <submittedName>
        <fullName evidence="4">OmpA family protein</fullName>
    </submittedName>
</protein>
<dbReference type="Gene3D" id="3.30.1330.60">
    <property type="entry name" value="OmpA-like domain"/>
    <property type="match status" value="1"/>
</dbReference>
<gene>
    <name evidence="4" type="ORF">V8G57_25475</name>
</gene>
<accession>A0ABU9Q3C1</accession>
<dbReference type="Pfam" id="PF00691">
    <property type="entry name" value="OmpA"/>
    <property type="match status" value="1"/>
</dbReference>
<keyword evidence="1 2" id="KW-0472">Membrane</keyword>
<dbReference type="CDD" id="cd07185">
    <property type="entry name" value="OmpA_C-like"/>
    <property type="match status" value="1"/>
</dbReference>
<evidence type="ECO:0000256" key="2">
    <source>
        <dbReference type="SAM" id="Phobius"/>
    </source>
</evidence>
<comment type="caution">
    <text evidence="4">The sequence shown here is derived from an EMBL/GenBank/DDBJ whole genome shotgun (WGS) entry which is preliminary data.</text>
</comment>
<evidence type="ECO:0000313" key="5">
    <source>
        <dbReference type="Proteomes" id="UP001495910"/>
    </source>
</evidence>
<dbReference type="InterPro" id="IPR006665">
    <property type="entry name" value="OmpA-like"/>
</dbReference>
<dbReference type="PANTHER" id="PTHR30329">
    <property type="entry name" value="STATOR ELEMENT OF FLAGELLAR MOTOR COMPLEX"/>
    <property type="match status" value="1"/>
</dbReference>
<feature type="transmembrane region" description="Helical" evidence="2">
    <location>
        <begin position="12"/>
        <end position="31"/>
    </location>
</feature>
<reference evidence="4 5" key="1">
    <citation type="submission" date="2024-02" db="EMBL/GenBank/DDBJ databases">
        <title>Draft genome sequence of Collimonas sp. strain H4R21, an effective mineral-weathering bacterial strain isolated from the beech rhizosphere.</title>
        <authorList>
            <person name="Morin E."/>
            <person name="Uroz S."/>
            <person name="Leveau J.H.J."/>
            <person name="Kumar R."/>
            <person name="Rey M.W."/>
            <person name="Pham J."/>
        </authorList>
    </citation>
    <scope>NUCLEOTIDE SEQUENCE [LARGE SCALE GENOMIC DNA]</scope>
    <source>
        <strain evidence="4 5">H4R21</strain>
    </source>
</reference>
<organism evidence="4 5">
    <name type="scientific">Collimonas rhizosphaerae</name>
    <dbReference type="NCBI Taxonomy" id="3126357"/>
    <lineage>
        <taxon>Bacteria</taxon>
        <taxon>Pseudomonadati</taxon>
        <taxon>Pseudomonadota</taxon>
        <taxon>Betaproteobacteria</taxon>
        <taxon>Burkholderiales</taxon>
        <taxon>Oxalobacteraceae</taxon>
        <taxon>Collimonas</taxon>
    </lineage>
</organism>
<name>A0ABU9Q3C1_9BURK</name>
<keyword evidence="2" id="KW-1133">Transmembrane helix</keyword>
<dbReference type="SUPFAM" id="SSF103088">
    <property type="entry name" value="OmpA-like"/>
    <property type="match status" value="1"/>
</dbReference>
<evidence type="ECO:0000313" key="4">
    <source>
        <dbReference type="EMBL" id="MEM4990764.1"/>
    </source>
</evidence>
<keyword evidence="2" id="KW-0812">Transmembrane</keyword>
<dbReference type="PROSITE" id="PS51123">
    <property type="entry name" value="OMPA_2"/>
    <property type="match status" value="1"/>
</dbReference>
<keyword evidence="5" id="KW-1185">Reference proteome</keyword>
<dbReference type="Proteomes" id="UP001495910">
    <property type="component" value="Unassembled WGS sequence"/>
</dbReference>
<dbReference type="InterPro" id="IPR036737">
    <property type="entry name" value="OmpA-like_sf"/>
</dbReference>
<dbReference type="InterPro" id="IPR050330">
    <property type="entry name" value="Bact_OuterMem_StrucFunc"/>
</dbReference>
<evidence type="ECO:0000256" key="1">
    <source>
        <dbReference type="PROSITE-ProRule" id="PRU00473"/>
    </source>
</evidence>
<feature type="transmembrane region" description="Helical" evidence="2">
    <location>
        <begin position="43"/>
        <end position="64"/>
    </location>
</feature>
<dbReference type="EMBL" id="JBANDC010000032">
    <property type="protein sequence ID" value="MEM4990764.1"/>
    <property type="molecule type" value="Genomic_DNA"/>
</dbReference>
<feature type="domain" description="OmpA-like" evidence="3">
    <location>
        <begin position="227"/>
        <end position="356"/>
    </location>
</feature>
<evidence type="ECO:0000259" key="3">
    <source>
        <dbReference type="PROSITE" id="PS51123"/>
    </source>
</evidence>
<sequence>MGTRIDPPSWLALQIYFSFSIYLSCSVHSAAGWSEIMLKYSKSVLAAALMGAALFSAIALPAGAQTMKAGTVAGQVFDAQYNPVPSVVSGQAQVVYYRANTVAKKGSAAHVYVDGEFHTALLPNGYSVFCVAPGNHTIGAYLNDAPTYRGKTVDRFQTSLEGGATYFLKVTEDGSSGAPVPVSRDNAERELAGARAQVHALSRASAVHACQAGPVMAAVPAPAPQAPTYRDYTLNGDVLFAFGKSGYRDISAAGRTELAELSQTLLAQPEALKRITVIGHADLIGSADAAQRLGAARAATVKQALSENGVPRQIIQTESMGNREPVDDGCGSVNTQANIACNAPNRRVVVRVDGQRQN</sequence>